<proteinExistence type="predicted"/>
<feature type="transmembrane region" description="Helical" evidence="6">
    <location>
        <begin position="335"/>
        <end position="356"/>
    </location>
</feature>
<evidence type="ECO:0000256" key="2">
    <source>
        <dbReference type="ARBA" id="ARBA00022692"/>
    </source>
</evidence>
<comment type="caution">
    <text evidence="7">The sequence shown here is derived from an EMBL/GenBank/DDBJ whole genome shotgun (WGS) entry which is preliminary data.</text>
</comment>
<name>A0A9D1RWG8_9FIRM</name>
<gene>
    <name evidence="7" type="ORF">H9868_09765</name>
</gene>
<feature type="transmembrane region" description="Helical" evidence="6">
    <location>
        <begin position="219"/>
        <end position="238"/>
    </location>
</feature>
<feature type="transmembrane region" description="Helical" evidence="6">
    <location>
        <begin position="169"/>
        <end position="186"/>
    </location>
</feature>
<keyword evidence="3" id="KW-0133">Cell shape</keyword>
<comment type="subcellular location">
    <subcellularLocation>
        <location evidence="1">Membrane</location>
        <topology evidence="1">Multi-pass membrane protein</topology>
    </subcellularLocation>
</comment>
<protein>
    <submittedName>
        <fullName evidence="7">FtsW/RodA/SpoVE family cell cycle protein</fullName>
    </submittedName>
</protein>
<feature type="transmembrane region" description="Helical" evidence="6">
    <location>
        <begin position="407"/>
        <end position="424"/>
    </location>
</feature>
<organism evidence="7 8">
    <name type="scientific">Candidatus Flavonifractor merdipullorum</name>
    <dbReference type="NCBI Taxonomy" id="2838590"/>
    <lineage>
        <taxon>Bacteria</taxon>
        <taxon>Bacillati</taxon>
        <taxon>Bacillota</taxon>
        <taxon>Clostridia</taxon>
        <taxon>Eubacteriales</taxon>
        <taxon>Oscillospiraceae</taxon>
        <taxon>Flavonifractor</taxon>
    </lineage>
</organism>
<evidence type="ECO:0000313" key="7">
    <source>
        <dbReference type="EMBL" id="HIW94805.1"/>
    </source>
</evidence>
<feature type="transmembrane region" description="Helical" evidence="6">
    <location>
        <begin position="79"/>
        <end position="100"/>
    </location>
</feature>
<keyword evidence="5 6" id="KW-0472">Membrane</keyword>
<evidence type="ECO:0000256" key="5">
    <source>
        <dbReference type="ARBA" id="ARBA00023136"/>
    </source>
</evidence>
<evidence type="ECO:0000256" key="4">
    <source>
        <dbReference type="ARBA" id="ARBA00022989"/>
    </source>
</evidence>
<evidence type="ECO:0000256" key="3">
    <source>
        <dbReference type="ARBA" id="ARBA00022960"/>
    </source>
</evidence>
<keyword evidence="2 6" id="KW-0812">Transmembrane</keyword>
<accession>A0A9D1RWG8</accession>
<evidence type="ECO:0000256" key="1">
    <source>
        <dbReference type="ARBA" id="ARBA00004141"/>
    </source>
</evidence>
<dbReference type="EMBL" id="DXGA01000212">
    <property type="protein sequence ID" value="HIW94805.1"/>
    <property type="molecule type" value="Genomic_DNA"/>
</dbReference>
<feature type="transmembrane region" description="Helical" evidence="6">
    <location>
        <begin position="245"/>
        <end position="267"/>
    </location>
</feature>
<evidence type="ECO:0000256" key="6">
    <source>
        <dbReference type="SAM" id="Phobius"/>
    </source>
</evidence>
<dbReference type="NCBIfam" id="NF038403">
    <property type="entry name" value="perm_prefix_1"/>
    <property type="match status" value="1"/>
</dbReference>
<feature type="transmembrane region" description="Helical" evidence="6">
    <location>
        <begin position="106"/>
        <end position="126"/>
    </location>
</feature>
<dbReference type="GO" id="GO:0016020">
    <property type="term" value="C:membrane"/>
    <property type="evidence" value="ECO:0007669"/>
    <property type="project" value="UniProtKB-SubCell"/>
</dbReference>
<reference evidence="7" key="1">
    <citation type="journal article" date="2021" name="PeerJ">
        <title>Extensive microbial diversity within the chicken gut microbiome revealed by metagenomics and culture.</title>
        <authorList>
            <person name="Gilroy R."/>
            <person name="Ravi A."/>
            <person name="Getino M."/>
            <person name="Pursley I."/>
            <person name="Horton D.L."/>
            <person name="Alikhan N.F."/>
            <person name="Baker D."/>
            <person name="Gharbi K."/>
            <person name="Hall N."/>
            <person name="Watson M."/>
            <person name="Adriaenssens E.M."/>
            <person name="Foster-Nyarko E."/>
            <person name="Jarju S."/>
            <person name="Secka A."/>
            <person name="Antonio M."/>
            <person name="Oren A."/>
            <person name="Chaudhuri R.R."/>
            <person name="La Ragione R."/>
            <person name="Hildebrand F."/>
            <person name="Pallen M.J."/>
        </authorList>
    </citation>
    <scope>NUCLEOTIDE SEQUENCE</scope>
    <source>
        <strain evidence="7">ChiGjej6B6-1540</strain>
    </source>
</reference>
<feature type="transmembrane region" description="Helical" evidence="6">
    <location>
        <begin position="368"/>
        <end position="387"/>
    </location>
</feature>
<sequence length="450" mass="50265">MGYEKKEDYLQAVGQEIRWRPARRQLTRELSDHIADQEADFLSQGMDPQEAARRAVEEMGDPVEVGQSMNQPHRPKRCFSLPILALCASFAGLVCCGQWMDFYDNKGNQLLGLGVGLVLMGLLWLADLPAALKKLGRWVYGLVILCPLGVWTLFVLWPHHNSGVSSARFGLYLTLFFPLLFAALLLRLRGQGAWAVIAASLAAAWLAMPPIQFPNIGTAAILYGVMLFVLSAAVWNGWMGVKRRWLALPLLWTPGVLFLTAFFTSGLSTARFTYFFHPELDPTGYGYQWNTIRQTLDGLPFFFTSGALSPTQEAYLQSGLSHQSDFSLLTLTAQWGWVVMAVSLGVILLFGALALMRIRKLRSLSARLTAHAVVWTLLFQALLYWLAGFGYSPFYSMLPLPFFSYGPGFQMTDLALLGVLLSAFRMDALWQDIAPPREPFRLPPSLLLPE</sequence>
<feature type="transmembrane region" description="Helical" evidence="6">
    <location>
        <begin position="193"/>
        <end position="213"/>
    </location>
</feature>
<dbReference type="InterPro" id="IPR001182">
    <property type="entry name" value="FtsW/RodA"/>
</dbReference>
<dbReference type="Pfam" id="PF01098">
    <property type="entry name" value="FTSW_RODA_SPOVE"/>
    <property type="match status" value="1"/>
</dbReference>
<dbReference type="AlphaFoldDB" id="A0A9D1RWG8"/>
<dbReference type="InterPro" id="IPR047928">
    <property type="entry name" value="Perm_prefix_1"/>
</dbReference>
<dbReference type="GO" id="GO:0051301">
    <property type="term" value="P:cell division"/>
    <property type="evidence" value="ECO:0007669"/>
    <property type="project" value="InterPro"/>
</dbReference>
<dbReference type="Proteomes" id="UP000824192">
    <property type="component" value="Unassembled WGS sequence"/>
</dbReference>
<reference evidence="7" key="2">
    <citation type="submission" date="2021-04" db="EMBL/GenBank/DDBJ databases">
        <authorList>
            <person name="Gilroy R."/>
        </authorList>
    </citation>
    <scope>NUCLEOTIDE SEQUENCE</scope>
    <source>
        <strain evidence="7">ChiGjej6B6-1540</strain>
    </source>
</reference>
<feature type="transmembrane region" description="Helical" evidence="6">
    <location>
        <begin position="138"/>
        <end position="157"/>
    </location>
</feature>
<keyword evidence="4 6" id="KW-1133">Transmembrane helix</keyword>
<dbReference type="GO" id="GO:0008360">
    <property type="term" value="P:regulation of cell shape"/>
    <property type="evidence" value="ECO:0007669"/>
    <property type="project" value="UniProtKB-KW"/>
</dbReference>
<evidence type="ECO:0000313" key="8">
    <source>
        <dbReference type="Proteomes" id="UP000824192"/>
    </source>
</evidence>